<dbReference type="PROSITE" id="PS50835">
    <property type="entry name" value="IG_LIKE"/>
    <property type="match status" value="2"/>
</dbReference>
<dbReference type="InterPro" id="IPR003599">
    <property type="entry name" value="Ig_sub"/>
</dbReference>
<dbReference type="Ensembl" id="ENSENLT00000042960.1">
    <property type="protein sequence ID" value="ENSENLP00000041877.1"/>
    <property type="gene ID" value="ENSENLG00000017944.1"/>
</dbReference>
<keyword evidence="7" id="KW-0812">Transmembrane</keyword>
<evidence type="ECO:0000256" key="7">
    <source>
        <dbReference type="SAM" id="Phobius"/>
    </source>
</evidence>
<dbReference type="SMART" id="SM00409">
    <property type="entry name" value="IG"/>
    <property type="match status" value="1"/>
</dbReference>
<protein>
    <submittedName>
        <fullName evidence="9">Embigin</fullName>
    </submittedName>
</protein>
<evidence type="ECO:0000256" key="5">
    <source>
        <dbReference type="ARBA" id="ARBA00023319"/>
    </source>
</evidence>
<dbReference type="Proteomes" id="UP000472264">
    <property type="component" value="Chromosome 9"/>
</dbReference>
<evidence type="ECO:0000313" key="10">
    <source>
        <dbReference type="Proteomes" id="UP000472264"/>
    </source>
</evidence>
<dbReference type="GO" id="GO:0050839">
    <property type="term" value="F:cell adhesion molecule binding"/>
    <property type="evidence" value="ECO:0007669"/>
    <property type="project" value="TreeGrafter"/>
</dbReference>
<organism evidence="9 10">
    <name type="scientific">Echeneis naucrates</name>
    <name type="common">Live sharksucker</name>
    <dbReference type="NCBI Taxonomy" id="173247"/>
    <lineage>
        <taxon>Eukaryota</taxon>
        <taxon>Metazoa</taxon>
        <taxon>Chordata</taxon>
        <taxon>Craniata</taxon>
        <taxon>Vertebrata</taxon>
        <taxon>Euteleostomi</taxon>
        <taxon>Actinopterygii</taxon>
        <taxon>Neopterygii</taxon>
        <taxon>Teleostei</taxon>
        <taxon>Neoteleostei</taxon>
        <taxon>Acanthomorphata</taxon>
        <taxon>Carangaria</taxon>
        <taxon>Carangiformes</taxon>
        <taxon>Echeneidae</taxon>
        <taxon>Echeneis</taxon>
    </lineage>
</organism>
<sequence>PKKHLSVMETNFLFCQPLGESHTEIIELFNPVALTLKCTWTGGLNPLPNITGYWRKDGDELENSRVTLQLVNKQYDLTRDEENLGNYSCVFGNEAKVDFILEVPQVGDVRDKPIVSYVGDYAVIFCKIQESKPMPVSWNWYKLNGTDKVSELLADWLLQIHENRNTKLLVNNLREADSGWYYCEAVYAISTAISRVELKVISFWEPLKPFLVILVEVILLVAAILLYERSQSQKTCPAENNGSDESSSMRQRKV</sequence>
<evidence type="ECO:0000256" key="2">
    <source>
        <dbReference type="ARBA" id="ARBA00023136"/>
    </source>
</evidence>
<evidence type="ECO:0000313" key="9">
    <source>
        <dbReference type="Ensembl" id="ENSENLP00000041877.1"/>
    </source>
</evidence>
<comment type="subcellular location">
    <subcellularLocation>
        <location evidence="1">Membrane</location>
        <topology evidence="1">Single-pass type I membrane protein</topology>
    </subcellularLocation>
</comment>
<keyword evidence="10" id="KW-1185">Reference proteome</keyword>
<dbReference type="Gene3D" id="2.60.40.10">
    <property type="entry name" value="Immunoglobulins"/>
    <property type="match status" value="2"/>
</dbReference>
<reference evidence="9" key="3">
    <citation type="submission" date="2025-09" db="UniProtKB">
        <authorList>
            <consortium name="Ensembl"/>
        </authorList>
    </citation>
    <scope>IDENTIFICATION</scope>
</reference>
<feature type="region of interest" description="Disordered" evidence="6">
    <location>
        <begin position="235"/>
        <end position="254"/>
    </location>
</feature>
<dbReference type="InterPro" id="IPR007110">
    <property type="entry name" value="Ig-like_dom"/>
</dbReference>
<dbReference type="PANTHER" id="PTHR11640:SF158">
    <property type="entry name" value="V-SET AND IMMUNOGLOBULIN DOMAIN-CONTAINING PROTEIN 10-LIKE 2"/>
    <property type="match status" value="1"/>
</dbReference>
<dbReference type="InParanoid" id="A0A665WE09"/>
<dbReference type="GO" id="GO:0098609">
    <property type="term" value="P:cell-cell adhesion"/>
    <property type="evidence" value="ECO:0007669"/>
    <property type="project" value="TreeGrafter"/>
</dbReference>
<keyword evidence="2 7" id="KW-0472">Membrane</keyword>
<evidence type="ECO:0000256" key="6">
    <source>
        <dbReference type="SAM" id="MobiDB-lite"/>
    </source>
</evidence>
<dbReference type="InterPro" id="IPR036179">
    <property type="entry name" value="Ig-like_dom_sf"/>
</dbReference>
<dbReference type="GO" id="GO:0005911">
    <property type="term" value="C:cell-cell junction"/>
    <property type="evidence" value="ECO:0007669"/>
    <property type="project" value="TreeGrafter"/>
</dbReference>
<dbReference type="Pfam" id="PF13927">
    <property type="entry name" value="Ig_3"/>
    <property type="match status" value="1"/>
</dbReference>
<dbReference type="PANTHER" id="PTHR11640">
    <property type="entry name" value="NEPHRIN"/>
    <property type="match status" value="1"/>
</dbReference>
<accession>A0A665WE09</accession>
<keyword evidence="5" id="KW-0393">Immunoglobulin domain</keyword>
<dbReference type="SUPFAM" id="SSF48726">
    <property type="entry name" value="Immunoglobulin"/>
    <property type="match status" value="2"/>
</dbReference>
<evidence type="ECO:0000259" key="8">
    <source>
        <dbReference type="PROSITE" id="PS50835"/>
    </source>
</evidence>
<proteinExistence type="predicted"/>
<dbReference type="CDD" id="cd00096">
    <property type="entry name" value="Ig"/>
    <property type="match status" value="1"/>
</dbReference>
<reference evidence="9" key="1">
    <citation type="submission" date="2021-04" db="EMBL/GenBank/DDBJ databases">
        <authorList>
            <consortium name="Wellcome Sanger Institute Data Sharing"/>
        </authorList>
    </citation>
    <scope>NUCLEOTIDE SEQUENCE [LARGE SCALE GENOMIC DNA]</scope>
</reference>
<evidence type="ECO:0000256" key="3">
    <source>
        <dbReference type="ARBA" id="ARBA00023157"/>
    </source>
</evidence>
<feature type="domain" description="Ig-like" evidence="8">
    <location>
        <begin position="34"/>
        <end position="89"/>
    </location>
</feature>
<keyword evidence="3" id="KW-1015">Disulfide bond</keyword>
<evidence type="ECO:0000256" key="4">
    <source>
        <dbReference type="ARBA" id="ARBA00023180"/>
    </source>
</evidence>
<reference evidence="9" key="2">
    <citation type="submission" date="2025-08" db="UniProtKB">
        <authorList>
            <consortium name="Ensembl"/>
        </authorList>
    </citation>
    <scope>IDENTIFICATION</scope>
</reference>
<feature type="transmembrane region" description="Helical" evidence="7">
    <location>
        <begin position="209"/>
        <end position="227"/>
    </location>
</feature>
<keyword evidence="7" id="KW-1133">Transmembrane helix</keyword>
<dbReference type="GO" id="GO:0005886">
    <property type="term" value="C:plasma membrane"/>
    <property type="evidence" value="ECO:0007669"/>
    <property type="project" value="TreeGrafter"/>
</dbReference>
<dbReference type="InterPro" id="IPR051275">
    <property type="entry name" value="Cell_adhesion_signaling"/>
</dbReference>
<keyword evidence="4" id="KW-0325">Glycoprotein</keyword>
<dbReference type="AlphaFoldDB" id="A0A665WE09"/>
<evidence type="ECO:0000256" key="1">
    <source>
        <dbReference type="ARBA" id="ARBA00004479"/>
    </source>
</evidence>
<name>A0A665WE09_ECHNA</name>
<feature type="domain" description="Ig-like" evidence="8">
    <location>
        <begin position="104"/>
        <end position="194"/>
    </location>
</feature>
<dbReference type="OMA" id="KGSYWCH"/>
<dbReference type="InterPro" id="IPR013783">
    <property type="entry name" value="Ig-like_fold"/>
</dbReference>